<organism evidence="7 8">
    <name type="scientific">Azomonas agilis</name>
    <dbReference type="NCBI Taxonomy" id="116849"/>
    <lineage>
        <taxon>Bacteria</taxon>
        <taxon>Pseudomonadati</taxon>
        <taxon>Pseudomonadota</taxon>
        <taxon>Gammaproteobacteria</taxon>
        <taxon>Pseudomonadales</taxon>
        <taxon>Pseudomonadaceae</taxon>
        <taxon>Azomonas</taxon>
    </lineage>
</organism>
<dbReference type="InterPro" id="IPR000847">
    <property type="entry name" value="LysR_HTH_N"/>
</dbReference>
<evidence type="ECO:0000256" key="1">
    <source>
        <dbReference type="ARBA" id="ARBA00009437"/>
    </source>
</evidence>
<evidence type="ECO:0000313" key="7">
    <source>
        <dbReference type="EMBL" id="TWH76777.1"/>
    </source>
</evidence>
<dbReference type="Gene3D" id="3.40.190.290">
    <property type="match status" value="1"/>
</dbReference>
<evidence type="ECO:0000259" key="6">
    <source>
        <dbReference type="PROSITE" id="PS50931"/>
    </source>
</evidence>
<dbReference type="Pfam" id="PF00126">
    <property type="entry name" value="HTH_1"/>
    <property type="match status" value="1"/>
</dbReference>
<reference evidence="7 8" key="1">
    <citation type="submission" date="2019-07" db="EMBL/GenBank/DDBJ databases">
        <title>Genomic Encyclopedia of Type Strains, Phase I: the one thousand microbial genomes (KMG-I) project.</title>
        <authorList>
            <person name="Kyrpides N."/>
        </authorList>
    </citation>
    <scope>NUCLEOTIDE SEQUENCE [LARGE SCALE GENOMIC DNA]</scope>
    <source>
        <strain evidence="7 8">DSM 375</strain>
    </source>
</reference>
<keyword evidence="3 7" id="KW-0238">DNA-binding</keyword>
<accession>A0A562J0V5</accession>
<feature type="domain" description="HTH lysR-type" evidence="6">
    <location>
        <begin position="1"/>
        <end position="58"/>
    </location>
</feature>
<keyword evidence="5" id="KW-0804">Transcription</keyword>
<comment type="caution">
    <text evidence="7">The sequence shown here is derived from an EMBL/GenBank/DDBJ whole genome shotgun (WGS) entry which is preliminary data.</text>
</comment>
<dbReference type="RefSeq" id="WP_144570558.1">
    <property type="nucleotide sequence ID" value="NZ_VLKG01000002.1"/>
</dbReference>
<comment type="similarity">
    <text evidence="1">Belongs to the LysR transcriptional regulatory family.</text>
</comment>
<dbReference type="Proteomes" id="UP000319627">
    <property type="component" value="Unassembled WGS sequence"/>
</dbReference>
<dbReference type="InterPro" id="IPR036388">
    <property type="entry name" value="WH-like_DNA-bd_sf"/>
</dbReference>
<protein>
    <submittedName>
        <fullName evidence="7">DNA-binding transcriptional LysR family regulator</fullName>
    </submittedName>
</protein>
<dbReference type="Gene3D" id="1.10.10.10">
    <property type="entry name" value="Winged helix-like DNA-binding domain superfamily/Winged helix DNA-binding domain"/>
    <property type="match status" value="1"/>
</dbReference>
<gene>
    <name evidence="7" type="ORF">LX59_00822</name>
</gene>
<dbReference type="OrthoDB" id="9775392at2"/>
<evidence type="ECO:0000256" key="5">
    <source>
        <dbReference type="ARBA" id="ARBA00023163"/>
    </source>
</evidence>
<evidence type="ECO:0000313" key="8">
    <source>
        <dbReference type="Proteomes" id="UP000319627"/>
    </source>
</evidence>
<dbReference type="PANTHER" id="PTHR30293:SF0">
    <property type="entry name" value="NITROGEN ASSIMILATION REGULATORY PROTEIN NAC"/>
    <property type="match status" value="1"/>
</dbReference>
<dbReference type="InterPro" id="IPR036390">
    <property type="entry name" value="WH_DNA-bd_sf"/>
</dbReference>
<dbReference type="GO" id="GO:2000142">
    <property type="term" value="P:regulation of DNA-templated transcription initiation"/>
    <property type="evidence" value="ECO:0007669"/>
    <property type="project" value="TreeGrafter"/>
</dbReference>
<evidence type="ECO:0000256" key="3">
    <source>
        <dbReference type="ARBA" id="ARBA00023125"/>
    </source>
</evidence>
<dbReference type="EMBL" id="VLKG01000002">
    <property type="protein sequence ID" value="TWH76777.1"/>
    <property type="molecule type" value="Genomic_DNA"/>
</dbReference>
<dbReference type="InterPro" id="IPR005119">
    <property type="entry name" value="LysR_subst-bd"/>
</dbReference>
<dbReference type="SUPFAM" id="SSF46785">
    <property type="entry name" value="Winged helix' DNA-binding domain"/>
    <property type="match status" value="1"/>
</dbReference>
<evidence type="ECO:0000256" key="2">
    <source>
        <dbReference type="ARBA" id="ARBA00023015"/>
    </source>
</evidence>
<dbReference type="PROSITE" id="PS50931">
    <property type="entry name" value="HTH_LYSR"/>
    <property type="match status" value="1"/>
</dbReference>
<keyword evidence="2" id="KW-0805">Transcription regulation</keyword>
<dbReference type="GO" id="GO:0003700">
    <property type="term" value="F:DNA-binding transcription factor activity"/>
    <property type="evidence" value="ECO:0007669"/>
    <property type="project" value="InterPro"/>
</dbReference>
<evidence type="ECO:0000256" key="4">
    <source>
        <dbReference type="ARBA" id="ARBA00023159"/>
    </source>
</evidence>
<dbReference type="CDD" id="cd05466">
    <property type="entry name" value="PBP2_LTTR_substrate"/>
    <property type="match status" value="1"/>
</dbReference>
<keyword evidence="8" id="KW-1185">Reference proteome</keyword>
<dbReference type="AlphaFoldDB" id="A0A562J0V5"/>
<keyword evidence="4" id="KW-0010">Activator</keyword>
<dbReference type="PANTHER" id="PTHR30293">
    <property type="entry name" value="TRANSCRIPTIONAL REGULATORY PROTEIN NAC-RELATED"/>
    <property type="match status" value="1"/>
</dbReference>
<dbReference type="PRINTS" id="PR00039">
    <property type="entry name" value="HTHLYSR"/>
</dbReference>
<dbReference type="SUPFAM" id="SSF53850">
    <property type="entry name" value="Periplasmic binding protein-like II"/>
    <property type="match status" value="1"/>
</dbReference>
<dbReference type="GO" id="GO:0003677">
    <property type="term" value="F:DNA binding"/>
    <property type="evidence" value="ECO:0007669"/>
    <property type="project" value="UniProtKB-KW"/>
</dbReference>
<proteinExistence type="inferred from homology"/>
<dbReference type="FunFam" id="1.10.10.10:FF:000001">
    <property type="entry name" value="LysR family transcriptional regulator"/>
    <property type="match status" value="1"/>
</dbReference>
<name>A0A562J0V5_9GAMM</name>
<dbReference type="Pfam" id="PF03466">
    <property type="entry name" value="LysR_substrate"/>
    <property type="match status" value="1"/>
</dbReference>
<sequence length="311" mass="34802">MDIKQLQFLCALDQYEHFSQAADACHVTQPTLSMRLKRLEDELGVPLVIRNQRFEGFTPEGERLLAWAKQVVSAYEGMKTEASRLRGALVGTLRIGMVPLSHVCLLPLLRHLRQQAPMVRFQLHSLSSGAILEQLEHNALDIGLSYLQQTGIERYRTLPLGNPSIGLLYHPDWFDLEDRPPLSWDEIAALPLGLLSTAMRFRQGLDSSAAGQGVTLQPVIESDSVDHLIECVNVGLCCSLMPLGVSISPRLESLRVHTLAVHLNPMPLGLICRATENNSLTRTLMQQAEHWVNTLQPQQPNSLCLRYRGHQ</sequence>